<feature type="transmembrane region" description="Helical" evidence="5">
    <location>
        <begin position="386"/>
        <end position="417"/>
    </location>
</feature>
<keyword evidence="8" id="KW-1185">Reference proteome</keyword>
<dbReference type="InterPro" id="IPR011547">
    <property type="entry name" value="SLC26A/SulP_dom"/>
</dbReference>
<dbReference type="Pfam" id="PF00916">
    <property type="entry name" value="Sulfate_transp"/>
    <property type="match status" value="1"/>
</dbReference>
<feature type="transmembrane region" description="Helical" evidence="5">
    <location>
        <begin position="255"/>
        <end position="278"/>
    </location>
</feature>
<evidence type="ECO:0000256" key="1">
    <source>
        <dbReference type="ARBA" id="ARBA00004141"/>
    </source>
</evidence>
<evidence type="ECO:0000313" key="8">
    <source>
        <dbReference type="Proteomes" id="UP000199321"/>
    </source>
</evidence>
<feature type="transmembrane region" description="Helical" evidence="5">
    <location>
        <begin position="354"/>
        <end position="374"/>
    </location>
</feature>
<gene>
    <name evidence="7" type="ORF">SAMN05421855_103386</name>
</gene>
<proteinExistence type="predicted"/>
<feature type="domain" description="STAS" evidence="6">
    <location>
        <begin position="432"/>
        <end position="509"/>
    </location>
</feature>
<keyword evidence="2 5" id="KW-0812">Transmembrane</keyword>
<feature type="transmembrane region" description="Helical" evidence="5">
    <location>
        <begin position="133"/>
        <end position="152"/>
    </location>
</feature>
<dbReference type="STRING" id="227084.SAMN05421855_103386"/>
<evidence type="ECO:0000313" key="7">
    <source>
        <dbReference type="EMBL" id="SDE92905.1"/>
    </source>
</evidence>
<feature type="transmembrane region" description="Helical" evidence="5">
    <location>
        <begin position="331"/>
        <end position="349"/>
    </location>
</feature>
<dbReference type="InterPro" id="IPR002645">
    <property type="entry name" value="STAS_dom"/>
</dbReference>
<dbReference type="PANTHER" id="PTHR43310">
    <property type="entry name" value="SULFATE TRANSPORTER YBAR-RELATED"/>
    <property type="match status" value="1"/>
</dbReference>
<organism evidence="7 8">
    <name type="scientific">Ulvibacter litoralis</name>
    <dbReference type="NCBI Taxonomy" id="227084"/>
    <lineage>
        <taxon>Bacteria</taxon>
        <taxon>Pseudomonadati</taxon>
        <taxon>Bacteroidota</taxon>
        <taxon>Flavobacteriia</taxon>
        <taxon>Flavobacteriales</taxon>
        <taxon>Flavobacteriaceae</taxon>
        <taxon>Ulvibacter</taxon>
    </lineage>
</organism>
<evidence type="ECO:0000256" key="2">
    <source>
        <dbReference type="ARBA" id="ARBA00022692"/>
    </source>
</evidence>
<dbReference type="RefSeq" id="WP_093144531.1">
    <property type="nucleotide sequence ID" value="NZ_BMWO01000005.1"/>
</dbReference>
<sequence>MLLQKTIKNFTQNPKNDILSGLTVALALVPEAVAFAFVAGIDPLVGLYGAFMMGIVTALFGGRPGMISGATGAMAVVMIHLIQKGNEVGDALATPVENLGLQWLFITLLFVGAIQILAGVFKLGKFVRLIPHPVMMGFVNGLAIVIFLSQLGLFKENVDGTSQFMTGTTLWTMLGLVALTMGIMFGLPKLTKKVPAALIAIVIVACVTIFGGLDVSTVGSFIKDGGGEGLQGGLPTFQDQIFTLFYTLKGHFWELILPTAFILAAVGLIESLMTLNLIDEMTETRGSGNRECVAQGGANILNGLFGGMGGCAMIGQSIINVNSGGRGRLSGATAAIALLCFVLFGAPLIEQIPIAALVGVMFMVVIGTFAWSSFRILHKIPLADAFVLIAVSAITVWQDLAIAVISGVIMSALVFAWKNATMIRARKSIKDDGTKVYSIWGPLFFGSVQNFNSKFDAKNDPDKVEIDFMESKISDHSGVEAIRNLANKYMELNKEIKLVHLSPDCKTLLLKWNPEFEKVIEEAIDDPRYHVVTDILDNDI</sequence>
<dbReference type="GO" id="GO:0016020">
    <property type="term" value="C:membrane"/>
    <property type="evidence" value="ECO:0007669"/>
    <property type="project" value="UniProtKB-SubCell"/>
</dbReference>
<evidence type="ECO:0000256" key="5">
    <source>
        <dbReference type="SAM" id="Phobius"/>
    </source>
</evidence>
<feature type="transmembrane region" description="Helical" evidence="5">
    <location>
        <begin position="103"/>
        <end position="121"/>
    </location>
</feature>
<accession>A0A1G7GXR9</accession>
<evidence type="ECO:0000259" key="6">
    <source>
        <dbReference type="PROSITE" id="PS50801"/>
    </source>
</evidence>
<dbReference type="InterPro" id="IPR052706">
    <property type="entry name" value="Membrane-Transporter-like"/>
</dbReference>
<dbReference type="Gene3D" id="3.30.750.24">
    <property type="entry name" value="STAS domain"/>
    <property type="match status" value="1"/>
</dbReference>
<dbReference type="SUPFAM" id="SSF52091">
    <property type="entry name" value="SpoIIaa-like"/>
    <property type="match status" value="1"/>
</dbReference>
<dbReference type="Proteomes" id="UP000199321">
    <property type="component" value="Unassembled WGS sequence"/>
</dbReference>
<reference evidence="7 8" key="1">
    <citation type="submission" date="2016-10" db="EMBL/GenBank/DDBJ databases">
        <authorList>
            <person name="de Groot N.N."/>
        </authorList>
    </citation>
    <scope>NUCLEOTIDE SEQUENCE [LARGE SCALE GENOMIC DNA]</scope>
    <source>
        <strain evidence="7 8">DSM 16195</strain>
    </source>
</reference>
<dbReference type="PROSITE" id="PS50801">
    <property type="entry name" value="STAS"/>
    <property type="match status" value="1"/>
</dbReference>
<dbReference type="InterPro" id="IPR036513">
    <property type="entry name" value="STAS_dom_sf"/>
</dbReference>
<feature type="transmembrane region" description="Helical" evidence="5">
    <location>
        <begin position="44"/>
        <end position="61"/>
    </location>
</feature>
<keyword evidence="4 5" id="KW-0472">Membrane</keyword>
<evidence type="ECO:0000256" key="3">
    <source>
        <dbReference type="ARBA" id="ARBA00022989"/>
    </source>
</evidence>
<feature type="transmembrane region" description="Helical" evidence="5">
    <location>
        <begin position="164"/>
        <end position="187"/>
    </location>
</feature>
<keyword evidence="3 5" id="KW-1133">Transmembrane helix</keyword>
<dbReference type="EMBL" id="FNBA01000003">
    <property type="protein sequence ID" value="SDE92905.1"/>
    <property type="molecule type" value="Genomic_DNA"/>
</dbReference>
<comment type="subcellular location">
    <subcellularLocation>
        <location evidence="1">Membrane</location>
        <topology evidence="1">Multi-pass membrane protein</topology>
    </subcellularLocation>
</comment>
<protein>
    <submittedName>
        <fullName evidence="7">Sulfate permease, SulP family</fullName>
    </submittedName>
</protein>
<feature type="transmembrane region" description="Helical" evidence="5">
    <location>
        <begin position="299"/>
        <end position="319"/>
    </location>
</feature>
<dbReference type="OrthoDB" id="9771198at2"/>
<name>A0A1G7GXR9_9FLAO</name>
<dbReference type="PANTHER" id="PTHR43310:SF1">
    <property type="entry name" value="SULFATE TRANSPORTER YBAR-RELATED"/>
    <property type="match status" value="1"/>
</dbReference>
<dbReference type="AlphaFoldDB" id="A0A1G7GXR9"/>
<dbReference type="CDD" id="cd07042">
    <property type="entry name" value="STAS_SulP_like_sulfate_transporter"/>
    <property type="match status" value="1"/>
</dbReference>
<feature type="transmembrane region" description="Helical" evidence="5">
    <location>
        <begin position="194"/>
        <end position="213"/>
    </location>
</feature>
<evidence type="ECO:0000256" key="4">
    <source>
        <dbReference type="ARBA" id="ARBA00023136"/>
    </source>
</evidence>